<evidence type="ECO:0000313" key="1">
    <source>
        <dbReference type="EMBL" id="CEN39711.1"/>
    </source>
</evidence>
<protein>
    <submittedName>
        <fullName evidence="1">Uncharacterized protein</fullName>
    </submittedName>
</protein>
<reference evidence="1 2" key="1">
    <citation type="submission" date="2015-01" db="EMBL/GenBank/DDBJ databases">
        <authorList>
            <person name="Xiang T."/>
            <person name="Song Y."/>
            <person name="Huang L."/>
            <person name="Wang B."/>
            <person name="Wu P."/>
        </authorList>
    </citation>
    <scope>NUCLEOTIDE SEQUENCE [LARGE SCALE GENOMIC DNA]</scope>
    <source>
        <strain evidence="1 2">Ccy74</strain>
    </source>
</reference>
<accession>A0A0B7HJ36</accession>
<dbReference type="RefSeq" id="WP_041996938.1">
    <property type="nucleotide sequence ID" value="NZ_CDOG01000034.1"/>
</dbReference>
<sequence>MNKAISLIQAQMDIMEKDFKNKIDKIPYWQLKSFVKHSDLSIFEKDYKKYLIENFKNTDFLYQILKEDILIIKNNSKELKIFSIKDRFLEAKGYSSEKIDNIFNFIDKIKSVLN</sequence>
<dbReference type="Proteomes" id="UP000038083">
    <property type="component" value="Unassembled WGS sequence"/>
</dbReference>
<proteinExistence type="predicted"/>
<gene>
    <name evidence="1" type="ORF">CCYN74_40045</name>
</gene>
<name>A0A0B7HJ36_9FLAO</name>
<dbReference type="AlphaFoldDB" id="A0A0B7HJ36"/>
<evidence type="ECO:0000313" key="2">
    <source>
        <dbReference type="Proteomes" id="UP000038083"/>
    </source>
</evidence>
<organism evidence="1 2">
    <name type="scientific">Capnocytophaga cynodegmi</name>
    <dbReference type="NCBI Taxonomy" id="28189"/>
    <lineage>
        <taxon>Bacteria</taxon>
        <taxon>Pseudomonadati</taxon>
        <taxon>Bacteroidota</taxon>
        <taxon>Flavobacteriia</taxon>
        <taxon>Flavobacteriales</taxon>
        <taxon>Flavobacteriaceae</taxon>
        <taxon>Capnocytophaga</taxon>
    </lineage>
</organism>
<dbReference type="EMBL" id="CDOG01000034">
    <property type="protein sequence ID" value="CEN39711.1"/>
    <property type="molecule type" value="Genomic_DNA"/>
</dbReference>